<keyword evidence="8 17" id="KW-0028">Amino-acid biosynthesis</keyword>
<comment type="similarity">
    <text evidence="6 15">Belongs to the class-IV pyridoxal-phosphate-dependent aminotransferase family.</text>
</comment>
<evidence type="ECO:0000256" key="2">
    <source>
        <dbReference type="ARBA" id="ARBA00003109"/>
    </source>
</evidence>
<dbReference type="InterPro" id="IPR001544">
    <property type="entry name" value="Aminotrans_IV"/>
</dbReference>
<comment type="pathway">
    <text evidence="5 17">Amino-acid biosynthesis; L-leucine biosynthesis; L-leucine from 3-methyl-2-oxobutanoate: step 4/4.</text>
</comment>
<dbReference type="FunFam" id="3.20.10.10:FF:000002">
    <property type="entry name" value="D-alanine aminotransferase"/>
    <property type="match status" value="1"/>
</dbReference>
<evidence type="ECO:0000256" key="5">
    <source>
        <dbReference type="ARBA" id="ARBA00005072"/>
    </source>
</evidence>
<gene>
    <name evidence="17" type="primary">ilvE</name>
    <name evidence="18" type="ORF">JF922_22855</name>
</gene>
<evidence type="ECO:0000256" key="9">
    <source>
        <dbReference type="ARBA" id="ARBA00022679"/>
    </source>
</evidence>
<dbReference type="NCBIfam" id="TIGR01122">
    <property type="entry name" value="ilvE_I"/>
    <property type="match status" value="1"/>
</dbReference>
<protein>
    <recommendedName>
        <fullName evidence="17">Branched-chain-amino-acid aminotransferase</fullName>
        <shortName evidence="17">BCAT</shortName>
        <ecNumber evidence="17">2.6.1.42</ecNumber>
    </recommendedName>
</protein>
<keyword evidence="9 17" id="KW-0808">Transferase</keyword>
<dbReference type="Gene3D" id="3.20.10.10">
    <property type="entry name" value="D-amino Acid Aminotransferase, subunit A, domain 2"/>
    <property type="match status" value="1"/>
</dbReference>
<evidence type="ECO:0000256" key="10">
    <source>
        <dbReference type="ARBA" id="ARBA00022898"/>
    </source>
</evidence>
<evidence type="ECO:0000256" key="11">
    <source>
        <dbReference type="ARBA" id="ARBA00023304"/>
    </source>
</evidence>
<comment type="catalytic activity">
    <reaction evidence="12 17">
        <text>L-valine + 2-oxoglutarate = 3-methyl-2-oxobutanoate + L-glutamate</text>
        <dbReference type="Rhea" id="RHEA:24813"/>
        <dbReference type="ChEBI" id="CHEBI:11851"/>
        <dbReference type="ChEBI" id="CHEBI:16810"/>
        <dbReference type="ChEBI" id="CHEBI:29985"/>
        <dbReference type="ChEBI" id="CHEBI:57762"/>
        <dbReference type="EC" id="2.6.1.42"/>
    </reaction>
</comment>
<comment type="pathway">
    <text evidence="3 17">Amino-acid biosynthesis; L-isoleucine biosynthesis; L-isoleucine from 2-oxobutanoate: step 4/4.</text>
</comment>
<keyword evidence="11 17" id="KW-0100">Branched-chain amino acid biosynthesis</keyword>
<dbReference type="Gene3D" id="3.30.470.10">
    <property type="match status" value="1"/>
</dbReference>
<evidence type="ECO:0000256" key="6">
    <source>
        <dbReference type="ARBA" id="ARBA00009320"/>
    </source>
</evidence>
<evidence type="ECO:0000256" key="15">
    <source>
        <dbReference type="RuleBase" id="RU004106"/>
    </source>
</evidence>
<dbReference type="GO" id="GO:0008652">
    <property type="term" value="P:amino acid biosynthetic process"/>
    <property type="evidence" value="ECO:0007669"/>
    <property type="project" value="UniProtKB-KW"/>
</dbReference>
<dbReference type="SUPFAM" id="SSF56752">
    <property type="entry name" value="D-aminoacid aminotransferase-like PLP-dependent enzymes"/>
    <property type="match status" value="1"/>
</dbReference>
<dbReference type="PROSITE" id="PS00770">
    <property type="entry name" value="AA_TRANSFER_CLASS_4"/>
    <property type="match status" value="1"/>
</dbReference>
<dbReference type="AlphaFoldDB" id="A0A934K9R0"/>
<evidence type="ECO:0000256" key="17">
    <source>
        <dbReference type="RuleBase" id="RU364094"/>
    </source>
</evidence>
<accession>A0A934K9R0</accession>
<dbReference type="EMBL" id="JAEKNR010000227">
    <property type="protein sequence ID" value="MBJ7600895.1"/>
    <property type="molecule type" value="Genomic_DNA"/>
</dbReference>
<dbReference type="InterPro" id="IPR050571">
    <property type="entry name" value="Class-IV_PLP-Dep_Aminotrnsfr"/>
</dbReference>
<keyword evidence="10 16" id="KW-0663">Pyridoxal phosphate</keyword>
<dbReference type="PANTHER" id="PTHR42743">
    <property type="entry name" value="AMINO-ACID AMINOTRANSFERASE"/>
    <property type="match status" value="1"/>
</dbReference>
<proteinExistence type="inferred from homology"/>
<evidence type="ECO:0000256" key="7">
    <source>
        <dbReference type="ARBA" id="ARBA00022576"/>
    </source>
</evidence>
<reference evidence="18" key="1">
    <citation type="submission" date="2020-10" db="EMBL/GenBank/DDBJ databases">
        <title>Ca. Dormibacterota MAGs.</title>
        <authorList>
            <person name="Montgomery K."/>
        </authorList>
    </citation>
    <scope>NUCLEOTIDE SEQUENCE [LARGE SCALE GENOMIC DNA]</scope>
    <source>
        <strain evidence="18">SC8812_S17_10</strain>
    </source>
</reference>
<dbReference type="Proteomes" id="UP000612893">
    <property type="component" value="Unassembled WGS sequence"/>
</dbReference>
<dbReference type="InterPro" id="IPR005785">
    <property type="entry name" value="B_amino_transI"/>
</dbReference>
<dbReference type="InterPro" id="IPR033939">
    <property type="entry name" value="BCAT_family"/>
</dbReference>
<evidence type="ECO:0000313" key="18">
    <source>
        <dbReference type="EMBL" id="MBJ7600895.1"/>
    </source>
</evidence>
<dbReference type="InterPro" id="IPR018300">
    <property type="entry name" value="Aminotrans_IV_CS"/>
</dbReference>
<comment type="caution">
    <text evidence="18">The sequence shown here is derived from an EMBL/GenBank/DDBJ whole genome shotgun (WGS) entry which is preliminary data.</text>
</comment>
<evidence type="ECO:0000256" key="1">
    <source>
        <dbReference type="ARBA" id="ARBA00001933"/>
    </source>
</evidence>
<keyword evidence="7 17" id="KW-0032">Aminotransferase</keyword>
<evidence type="ECO:0000256" key="12">
    <source>
        <dbReference type="ARBA" id="ARBA00048212"/>
    </source>
</evidence>
<comment type="pathway">
    <text evidence="4 17">Amino-acid biosynthesis; L-valine biosynthesis; L-valine from pyruvate: step 4/4.</text>
</comment>
<comment type="cofactor">
    <cofactor evidence="1 16">
        <name>pyridoxal 5'-phosphate</name>
        <dbReference type="ChEBI" id="CHEBI:597326"/>
    </cofactor>
</comment>
<dbReference type="CDD" id="cd01557">
    <property type="entry name" value="BCAT_beta_family"/>
    <property type="match status" value="1"/>
</dbReference>
<dbReference type="InterPro" id="IPR043132">
    <property type="entry name" value="BCAT-like_C"/>
</dbReference>
<name>A0A934K9R0_9BACT</name>
<dbReference type="NCBIfam" id="NF005146">
    <property type="entry name" value="PRK06606.1"/>
    <property type="match status" value="1"/>
</dbReference>
<evidence type="ECO:0000313" key="19">
    <source>
        <dbReference type="Proteomes" id="UP000612893"/>
    </source>
</evidence>
<keyword evidence="19" id="KW-1185">Reference proteome</keyword>
<dbReference type="PANTHER" id="PTHR42743:SF4">
    <property type="entry name" value="BRANCHED-CHAIN-AMINO-ACID AMINOTRANSFERASE-RELATED"/>
    <property type="match status" value="1"/>
</dbReference>
<dbReference type="InterPro" id="IPR036038">
    <property type="entry name" value="Aminotransferase-like"/>
</dbReference>
<evidence type="ECO:0000256" key="4">
    <source>
        <dbReference type="ARBA" id="ARBA00004931"/>
    </source>
</evidence>
<comment type="function">
    <text evidence="2 17">Acts on leucine, isoleucine and valine.</text>
</comment>
<organism evidence="18 19">
    <name type="scientific">Candidatus Nephthysia bennettiae</name>
    <dbReference type="NCBI Taxonomy" id="3127016"/>
    <lineage>
        <taxon>Bacteria</taxon>
        <taxon>Bacillati</taxon>
        <taxon>Candidatus Dormiibacterota</taxon>
        <taxon>Candidatus Dormibacteria</taxon>
        <taxon>Candidatus Dormibacterales</taxon>
        <taxon>Candidatus Dormibacteraceae</taxon>
        <taxon>Candidatus Nephthysia</taxon>
    </lineage>
</organism>
<evidence type="ECO:0000256" key="16">
    <source>
        <dbReference type="RuleBase" id="RU004516"/>
    </source>
</evidence>
<dbReference type="GO" id="GO:0009082">
    <property type="term" value="P:branched-chain amino acid biosynthetic process"/>
    <property type="evidence" value="ECO:0007669"/>
    <property type="project" value="UniProtKB-KW"/>
</dbReference>
<dbReference type="Pfam" id="PF01063">
    <property type="entry name" value="Aminotran_4"/>
    <property type="match status" value="1"/>
</dbReference>
<comment type="catalytic activity">
    <reaction evidence="14 17">
        <text>L-leucine + 2-oxoglutarate = 4-methyl-2-oxopentanoate + L-glutamate</text>
        <dbReference type="Rhea" id="RHEA:18321"/>
        <dbReference type="ChEBI" id="CHEBI:16810"/>
        <dbReference type="ChEBI" id="CHEBI:17865"/>
        <dbReference type="ChEBI" id="CHEBI:29985"/>
        <dbReference type="ChEBI" id="CHEBI:57427"/>
        <dbReference type="EC" id="2.6.1.42"/>
    </reaction>
</comment>
<evidence type="ECO:0000256" key="8">
    <source>
        <dbReference type="ARBA" id="ARBA00022605"/>
    </source>
</evidence>
<sequence>MYHDGRPARYRDVKLSLMTHAFSYGTACFEGMRAYWSESDRQLYLLKAVPHFRRLLRSARVLRMNLPWSVDDLMAQTCEVLRRNDFREDCFIRPTAYKSAEDIGVRLTGVPESLAIYALPYGSYIAVDRGLRCMVSSWRRISDSALPARAKITGGYVNSALAKSEALDNGYDEAIVLGSDGHVSEGSAENIFMVRDGVAITPQVTDDILEGVTRAAVMELLRDELGIPVVERAIDRTELYSCDELIMCGTAAQVVPVVEVDQRPVGDGVVGEIAQSLQRAYFDAVRGRDARRAHWLTPVYPG</sequence>
<evidence type="ECO:0000256" key="14">
    <source>
        <dbReference type="ARBA" id="ARBA00049229"/>
    </source>
</evidence>
<comment type="catalytic activity">
    <reaction evidence="13 17">
        <text>L-isoleucine + 2-oxoglutarate = (S)-3-methyl-2-oxopentanoate + L-glutamate</text>
        <dbReference type="Rhea" id="RHEA:24801"/>
        <dbReference type="ChEBI" id="CHEBI:16810"/>
        <dbReference type="ChEBI" id="CHEBI:29985"/>
        <dbReference type="ChEBI" id="CHEBI:35146"/>
        <dbReference type="ChEBI" id="CHEBI:58045"/>
        <dbReference type="EC" id="2.6.1.42"/>
    </reaction>
</comment>
<dbReference type="GO" id="GO:0004084">
    <property type="term" value="F:branched-chain-amino-acid transaminase activity"/>
    <property type="evidence" value="ECO:0007669"/>
    <property type="project" value="UniProtKB-EC"/>
</dbReference>
<dbReference type="EC" id="2.6.1.42" evidence="17"/>
<dbReference type="InterPro" id="IPR043131">
    <property type="entry name" value="BCAT-like_N"/>
</dbReference>
<evidence type="ECO:0000256" key="3">
    <source>
        <dbReference type="ARBA" id="ARBA00004824"/>
    </source>
</evidence>
<evidence type="ECO:0000256" key="13">
    <source>
        <dbReference type="ARBA" id="ARBA00048798"/>
    </source>
</evidence>